<keyword evidence="4" id="KW-1185">Reference proteome</keyword>
<name>A0ABW2S1B3_9NOCA</name>
<organism evidence="3 4">
    <name type="scientific">Rhodococcus daqingensis</name>
    <dbReference type="NCBI Taxonomy" id="2479363"/>
    <lineage>
        <taxon>Bacteria</taxon>
        <taxon>Bacillati</taxon>
        <taxon>Actinomycetota</taxon>
        <taxon>Actinomycetes</taxon>
        <taxon>Mycobacteriales</taxon>
        <taxon>Nocardiaceae</taxon>
        <taxon>Rhodococcus</taxon>
    </lineage>
</organism>
<gene>
    <name evidence="3" type="ORF">ACFQS9_18580</name>
</gene>
<evidence type="ECO:0000313" key="4">
    <source>
        <dbReference type="Proteomes" id="UP001596484"/>
    </source>
</evidence>
<keyword evidence="2" id="KW-0472">Membrane</keyword>
<feature type="compositionally biased region" description="Low complexity" evidence="1">
    <location>
        <begin position="88"/>
        <end position="98"/>
    </location>
</feature>
<dbReference type="RefSeq" id="WP_378407339.1">
    <property type="nucleotide sequence ID" value="NZ_JBHTCS010000022.1"/>
</dbReference>
<keyword evidence="2" id="KW-0812">Transmembrane</keyword>
<feature type="compositionally biased region" description="Basic and acidic residues" evidence="1">
    <location>
        <begin position="62"/>
        <end position="87"/>
    </location>
</feature>
<accession>A0ABW2S1B3</accession>
<comment type="caution">
    <text evidence="3">The sequence shown here is derived from an EMBL/GenBank/DDBJ whole genome shotgun (WGS) entry which is preliminary data.</text>
</comment>
<feature type="transmembrane region" description="Helical" evidence="2">
    <location>
        <begin position="6"/>
        <end position="25"/>
    </location>
</feature>
<feature type="compositionally biased region" description="Basic and acidic residues" evidence="1">
    <location>
        <begin position="34"/>
        <end position="54"/>
    </location>
</feature>
<proteinExistence type="predicted"/>
<feature type="compositionally biased region" description="Basic and acidic residues" evidence="1">
    <location>
        <begin position="104"/>
        <end position="122"/>
    </location>
</feature>
<dbReference type="Proteomes" id="UP001596484">
    <property type="component" value="Unassembled WGS sequence"/>
</dbReference>
<reference evidence="4" key="1">
    <citation type="journal article" date="2019" name="Int. J. Syst. Evol. Microbiol.">
        <title>The Global Catalogue of Microorganisms (GCM) 10K type strain sequencing project: providing services to taxonomists for standard genome sequencing and annotation.</title>
        <authorList>
            <consortium name="The Broad Institute Genomics Platform"/>
            <consortium name="The Broad Institute Genome Sequencing Center for Infectious Disease"/>
            <person name="Wu L."/>
            <person name="Ma J."/>
        </authorList>
    </citation>
    <scope>NUCLEOTIDE SEQUENCE [LARGE SCALE GENOMIC DNA]</scope>
    <source>
        <strain evidence="4">ICMP 19430</strain>
    </source>
</reference>
<protein>
    <submittedName>
        <fullName evidence="3">Uncharacterized protein</fullName>
    </submittedName>
</protein>
<sequence length="122" mass="13339">MDNTIVMWIIVALVVVLAVAAVAWVSMNRRKEHHRVEAETIRDDAAERSMKVSEQEALAEETAAKARVAEAEADAKAAEAARLESRAQARGSEAAASRSEVEDDLKRADKIDPDTESEKPPE</sequence>
<evidence type="ECO:0000313" key="3">
    <source>
        <dbReference type="EMBL" id="MFC7449907.1"/>
    </source>
</evidence>
<evidence type="ECO:0000256" key="2">
    <source>
        <dbReference type="SAM" id="Phobius"/>
    </source>
</evidence>
<evidence type="ECO:0000256" key="1">
    <source>
        <dbReference type="SAM" id="MobiDB-lite"/>
    </source>
</evidence>
<feature type="region of interest" description="Disordered" evidence="1">
    <location>
        <begin position="31"/>
        <end position="122"/>
    </location>
</feature>
<dbReference type="EMBL" id="JBHTCS010000022">
    <property type="protein sequence ID" value="MFC7449907.1"/>
    <property type="molecule type" value="Genomic_DNA"/>
</dbReference>
<keyword evidence="2" id="KW-1133">Transmembrane helix</keyword>